<evidence type="ECO:0000256" key="3">
    <source>
        <dbReference type="ARBA" id="ARBA00022771"/>
    </source>
</evidence>
<evidence type="ECO:0000256" key="5">
    <source>
        <dbReference type="PROSITE-ProRule" id="PRU00042"/>
    </source>
</evidence>
<dbReference type="PANTHER" id="PTHR14003">
    <property type="entry name" value="TRANSCRIPTIONAL REPRESSOR PROTEIN YY"/>
    <property type="match status" value="1"/>
</dbReference>
<evidence type="ECO:0000256" key="2">
    <source>
        <dbReference type="ARBA" id="ARBA00022737"/>
    </source>
</evidence>
<dbReference type="SUPFAM" id="SSF57667">
    <property type="entry name" value="beta-beta-alpha zinc fingers"/>
    <property type="match status" value="1"/>
</dbReference>
<dbReference type="InParanoid" id="A0A409WGM0"/>
<dbReference type="GO" id="GO:0000981">
    <property type="term" value="F:DNA-binding transcription factor activity, RNA polymerase II-specific"/>
    <property type="evidence" value="ECO:0007669"/>
    <property type="project" value="TreeGrafter"/>
</dbReference>
<dbReference type="FunFam" id="3.30.160.60:FF:000446">
    <property type="entry name" value="Zinc finger protein"/>
    <property type="match status" value="1"/>
</dbReference>
<dbReference type="InterPro" id="IPR036236">
    <property type="entry name" value="Znf_C2H2_sf"/>
</dbReference>
<gene>
    <name evidence="7" type="ORF">CVT25_011113</name>
</gene>
<dbReference type="Proteomes" id="UP000283269">
    <property type="component" value="Unassembled WGS sequence"/>
</dbReference>
<keyword evidence="2" id="KW-0677">Repeat</keyword>
<dbReference type="GO" id="GO:0000785">
    <property type="term" value="C:chromatin"/>
    <property type="evidence" value="ECO:0007669"/>
    <property type="project" value="TreeGrafter"/>
</dbReference>
<dbReference type="OrthoDB" id="654211at2759"/>
<evidence type="ECO:0000256" key="4">
    <source>
        <dbReference type="ARBA" id="ARBA00022833"/>
    </source>
</evidence>
<reference evidence="7 8" key="1">
    <citation type="journal article" date="2018" name="Evol. Lett.">
        <title>Horizontal gene cluster transfer increased hallucinogenic mushroom diversity.</title>
        <authorList>
            <person name="Reynolds H.T."/>
            <person name="Vijayakumar V."/>
            <person name="Gluck-Thaler E."/>
            <person name="Korotkin H.B."/>
            <person name="Matheny P.B."/>
            <person name="Slot J.C."/>
        </authorList>
    </citation>
    <scope>NUCLEOTIDE SEQUENCE [LARGE SCALE GENOMIC DNA]</scope>
    <source>
        <strain evidence="7 8">2631</strain>
    </source>
</reference>
<dbReference type="PROSITE" id="PS00028">
    <property type="entry name" value="ZINC_FINGER_C2H2_1"/>
    <property type="match status" value="4"/>
</dbReference>
<dbReference type="PANTHER" id="PTHR14003:SF20">
    <property type="entry name" value="FINGER DOMAIN PROTEIN, PUTATIVE (AFU_ORTHOLOGUE AFUA_4G10380)-RELATED"/>
    <property type="match status" value="1"/>
</dbReference>
<protein>
    <recommendedName>
        <fullName evidence="6">C2H2-type domain-containing protein</fullName>
    </recommendedName>
</protein>
<comment type="caution">
    <text evidence="7">The sequence shown here is derived from an EMBL/GenBank/DDBJ whole genome shotgun (WGS) entry which is preliminary data.</text>
</comment>
<dbReference type="GO" id="GO:0005667">
    <property type="term" value="C:transcription regulator complex"/>
    <property type="evidence" value="ECO:0007669"/>
    <property type="project" value="TreeGrafter"/>
</dbReference>
<keyword evidence="3 5" id="KW-0863">Zinc-finger</keyword>
<dbReference type="Gene3D" id="3.30.160.60">
    <property type="entry name" value="Classic Zinc Finger"/>
    <property type="match status" value="3"/>
</dbReference>
<feature type="domain" description="C2H2-type" evidence="6">
    <location>
        <begin position="71"/>
        <end position="96"/>
    </location>
</feature>
<accession>A0A409WGM0</accession>
<dbReference type="GO" id="GO:0000978">
    <property type="term" value="F:RNA polymerase II cis-regulatory region sequence-specific DNA binding"/>
    <property type="evidence" value="ECO:0007669"/>
    <property type="project" value="TreeGrafter"/>
</dbReference>
<feature type="domain" description="C2H2-type" evidence="6">
    <location>
        <begin position="41"/>
        <end position="70"/>
    </location>
</feature>
<dbReference type="GO" id="GO:0008270">
    <property type="term" value="F:zinc ion binding"/>
    <property type="evidence" value="ECO:0007669"/>
    <property type="project" value="UniProtKB-KW"/>
</dbReference>
<evidence type="ECO:0000256" key="1">
    <source>
        <dbReference type="ARBA" id="ARBA00022723"/>
    </source>
</evidence>
<dbReference type="InterPro" id="IPR013087">
    <property type="entry name" value="Znf_C2H2_type"/>
</dbReference>
<dbReference type="Pfam" id="PF00096">
    <property type="entry name" value="zf-C2H2"/>
    <property type="match status" value="2"/>
</dbReference>
<evidence type="ECO:0000313" key="8">
    <source>
        <dbReference type="Proteomes" id="UP000283269"/>
    </source>
</evidence>
<keyword evidence="4" id="KW-0862">Zinc</keyword>
<dbReference type="STRING" id="93625.A0A409WGM0"/>
<evidence type="ECO:0000259" key="6">
    <source>
        <dbReference type="PROSITE" id="PS50157"/>
    </source>
</evidence>
<dbReference type="GO" id="GO:0031519">
    <property type="term" value="C:PcG protein complex"/>
    <property type="evidence" value="ECO:0007669"/>
    <property type="project" value="TreeGrafter"/>
</dbReference>
<sequence length="371" mass="41373">MPKVVKKTDSRQWSCTECPKSFGRKGDLTRHELLHLGVKPHVCTTPGCGKAFSQFSGLKTHQNVHTKAKPYVCQLDSCNASFGDPSSCARHRKETHRRVSGYFCPVPRCNSRIKRRSAFTSHIKRHGIDPTTLDIDSYAPPLLPVAIPVPRCRPVRHQIFAQPIETKGSLKVPERLKLNEAERDLYYSLRKSLRHMTSWTPLTLSSSGTNATSNSDDVGLYGNPYSRQFEAYHGPYPSNLPPSISSTYSHLTTPSSTFGYNAGRRLEELYIMDSSIHRNPSNINMHHTPPSSPSRHVFTSALAPETSSGRDIQTVNITHGALTFDHFSFPAAGSPFEPVQKSYDSVAPDSKLPDYSYYSTIPSSETSWTFA</sequence>
<dbReference type="EMBL" id="NHYD01003434">
    <property type="protein sequence ID" value="PPQ77678.1"/>
    <property type="molecule type" value="Genomic_DNA"/>
</dbReference>
<dbReference type="PROSITE" id="PS50157">
    <property type="entry name" value="ZINC_FINGER_C2H2_2"/>
    <property type="match status" value="3"/>
</dbReference>
<name>A0A409WGM0_PSICY</name>
<dbReference type="SMART" id="SM00355">
    <property type="entry name" value="ZnF_C2H2"/>
    <property type="match status" value="4"/>
</dbReference>
<keyword evidence="1" id="KW-0479">Metal-binding</keyword>
<evidence type="ECO:0000313" key="7">
    <source>
        <dbReference type="EMBL" id="PPQ77678.1"/>
    </source>
</evidence>
<keyword evidence="8" id="KW-1185">Reference proteome</keyword>
<organism evidence="7 8">
    <name type="scientific">Psilocybe cyanescens</name>
    <dbReference type="NCBI Taxonomy" id="93625"/>
    <lineage>
        <taxon>Eukaryota</taxon>
        <taxon>Fungi</taxon>
        <taxon>Dikarya</taxon>
        <taxon>Basidiomycota</taxon>
        <taxon>Agaricomycotina</taxon>
        <taxon>Agaricomycetes</taxon>
        <taxon>Agaricomycetidae</taxon>
        <taxon>Agaricales</taxon>
        <taxon>Agaricineae</taxon>
        <taxon>Strophariaceae</taxon>
        <taxon>Psilocybe</taxon>
    </lineage>
</organism>
<dbReference type="AlphaFoldDB" id="A0A409WGM0"/>
<feature type="domain" description="C2H2-type" evidence="6">
    <location>
        <begin position="13"/>
        <end position="40"/>
    </location>
</feature>
<proteinExistence type="predicted"/>